<dbReference type="EMBL" id="JAPFFF010000010">
    <property type="protein sequence ID" value="KAK8880511.1"/>
    <property type="molecule type" value="Genomic_DNA"/>
</dbReference>
<organism evidence="2 3">
    <name type="scientific">Tritrichomonas musculus</name>
    <dbReference type="NCBI Taxonomy" id="1915356"/>
    <lineage>
        <taxon>Eukaryota</taxon>
        <taxon>Metamonada</taxon>
        <taxon>Parabasalia</taxon>
        <taxon>Tritrichomonadida</taxon>
        <taxon>Tritrichomonadidae</taxon>
        <taxon>Tritrichomonas</taxon>
    </lineage>
</organism>
<reference evidence="2 3" key="1">
    <citation type="submission" date="2024-04" db="EMBL/GenBank/DDBJ databases">
        <title>Tritrichomonas musculus Genome.</title>
        <authorList>
            <person name="Alves-Ferreira E."/>
            <person name="Grigg M."/>
            <person name="Lorenzi H."/>
            <person name="Galac M."/>
        </authorList>
    </citation>
    <scope>NUCLEOTIDE SEQUENCE [LARGE SCALE GENOMIC DNA]</scope>
    <source>
        <strain evidence="2 3">EAF2021</strain>
    </source>
</reference>
<dbReference type="Proteomes" id="UP001470230">
    <property type="component" value="Unassembled WGS sequence"/>
</dbReference>
<evidence type="ECO:0000313" key="3">
    <source>
        <dbReference type="Proteomes" id="UP001470230"/>
    </source>
</evidence>
<dbReference type="Gene3D" id="2.60.120.260">
    <property type="entry name" value="Galactose-binding domain-like"/>
    <property type="match status" value="1"/>
</dbReference>
<name>A0ABR2JNT9_9EUKA</name>
<evidence type="ECO:0000313" key="2">
    <source>
        <dbReference type="EMBL" id="KAK8880511.1"/>
    </source>
</evidence>
<keyword evidence="3" id="KW-1185">Reference proteome</keyword>
<proteinExistence type="predicted"/>
<gene>
    <name evidence="2" type="ORF">M9Y10_003189</name>
</gene>
<accession>A0ABR2JNT9</accession>
<sequence>MKSSIKLRTESVLQVPFQNYEKNFTFIVNSERFDTNILSADLLSPTISKIHLSDPTIKEFWINTEAHGNFNHILNLLKFENEEIPDDEIPYLFEVLNILGIEKVNFNNNSNEEEDTLDNILNHIILHQKLPQLFQNQLSKDISFFTSHFTELTDQLLREIEAGRNEIEEFVLDDILNSSDLQVETEDELLDFVNNLCRHDPKYACFYEYVDFKYVADTASIKNFVDIFQCGDMNYSIWDTICKRLEQEVKDDGENQRRHKRAHKKLVVEVAEKEKQLDGIMNYLKTHGNIKDEVNITFSSNHNNKDPFELLKYDDSSTSSFFQTSSEQDPWICFEFKKHKVMPTGYIIRSYNSSNHNHLKSWKIEGSNDQESWEILDSQTDNEILNGPNVIHLFHVSQNKGKSYKYVRIMETGPSWYGHHSMIINSIDFYGKIF</sequence>
<dbReference type="SUPFAM" id="SSF49785">
    <property type="entry name" value="Galactose-binding domain-like"/>
    <property type="match status" value="1"/>
</dbReference>
<protein>
    <recommendedName>
        <fullName evidence="1">F5/8 type C domain-containing protein</fullName>
    </recommendedName>
</protein>
<dbReference type="InterPro" id="IPR008979">
    <property type="entry name" value="Galactose-bd-like_sf"/>
</dbReference>
<feature type="domain" description="F5/8 type C" evidence="1">
    <location>
        <begin position="278"/>
        <end position="432"/>
    </location>
</feature>
<dbReference type="InterPro" id="IPR000421">
    <property type="entry name" value="FA58C"/>
</dbReference>
<comment type="caution">
    <text evidence="2">The sequence shown here is derived from an EMBL/GenBank/DDBJ whole genome shotgun (WGS) entry which is preliminary data.</text>
</comment>
<dbReference type="PROSITE" id="PS50022">
    <property type="entry name" value="FA58C_3"/>
    <property type="match status" value="1"/>
</dbReference>
<evidence type="ECO:0000259" key="1">
    <source>
        <dbReference type="PROSITE" id="PS50022"/>
    </source>
</evidence>
<dbReference type="Pfam" id="PF00754">
    <property type="entry name" value="F5_F8_type_C"/>
    <property type="match status" value="1"/>
</dbReference>